<feature type="compositionally biased region" description="Basic and acidic residues" evidence="1">
    <location>
        <begin position="1"/>
        <end position="10"/>
    </location>
</feature>
<feature type="region of interest" description="Disordered" evidence="1">
    <location>
        <begin position="118"/>
        <end position="147"/>
    </location>
</feature>
<gene>
    <name evidence="2" type="ORF">PR001_g29607</name>
</gene>
<protein>
    <submittedName>
        <fullName evidence="2">Uncharacterized protein</fullName>
    </submittedName>
</protein>
<dbReference type="PANTHER" id="PTHR37069:SF2">
    <property type="entry name" value="PIGGYBAC TRANSPOSABLE ELEMENT-DERIVED PROTEIN DOMAIN-CONTAINING PROTEIN"/>
    <property type="match status" value="1"/>
</dbReference>
<dbReference type="PANTHER" id="PTHR37069">
    <property type="entry name" value="DDE_TNP_1_7 DOMAIN-CONTAINING PROTEIN"/>
    <property type="match status" value="1"/>
</dbReference>
<name>A0A6A3GZY2_9STRA</name>
<reference evidence="2 3" key="1">
    <citation type="submission" date="2018-09" db="EMBL/GenBank/DDBJ databases">
        <title>Genomic investigation of the strawberry pathogen Phytophthora fragariae indicates pathogenicity is determined by transcriptional variation in three key races.</title>
        <authorList>
            <person name="Adams T.M."/>
            <person name="Armitage A.D."/>
            <person name="Sobczyk M.K."/>
            <person name="Bates H.J."/>
            <person name="Dunwell J.M."/>
            <person name="Nellist C.F."/>
            <person name="Harrison R.J."/>
        </authorList>
    </citation>
    <scope>NUCLEOTIDE SEQUENCE [LARGE SCALE GENOMIC DNA]</scope>
    <source>
        <strain evidence="2 3">SCRP249</strain>
    </source>
</reference>
<feature type="region of interest" description="Disordered" evidence="1">
    <location>
        <begin position="1"/>
        <end position="20"/>
    </location>
</feature>
<feature type="compositionally biased region" description="Gly residues" evidence="1">
    <location>
        <begin position="118"/>
        <end position="129"/>
    </location>
</feature>
<evidence type="ECO:0000313" key="3">
    <source>
        <dbReference type="Proteomes" id="UP000429607"/>
    </source>
</evidence>
<comment type="caution">
    <text evidence="2">The sequence shown here is derived from an EMBL/GenBank/DDBJ whole genome shotgun (WGS) entry which is preliminary data.</text>
</comment>
<accession>A0A6A3GZY2</accession>
<feature type="non-terminal residue" evidence="2">
    <location>
        <position position="324"/>
    </location>
</feature>
<dbReference type="AlphaFoldDB" id="A0A6A3GZY2"/>
<evidence type="ECO:0000256" key="1">
    <source>
        <dbReference type="SAM" id="MobiDB-lite"/>
    </source>
</evidence>
<organism evidence="2 3">
    <name type="scientific">Phytophthora rubi</name>
    <dbReference type="NCBI Taxonomy" id="129364"/>
    <lineage>
        <taxon>Eukaryota</taxon>
        <taxon>Sar</taxon>
        <taxon>Stramenopiles</taxon>
        <taxon>Oomycota</taxon>
        <taxon>Peronosporomycetes</taxon>
        <taxon>Peronosporales</taxon>
        <taxon>Peronosporaceae</taxon>
        <taxon>Phytophthora</taxon>
    </lineage>
</organism>
<dbReference type="EMBL" id="QXFV01006027">
    <property type="protein sequence ID" value="KAE8962756.1"/>
    <property type="molecule type" value="Genomic_DNA"/>
</dbReference>
<proteinExistence type="predicted"/>
<feature type="compositionally biased region" description="Low complexity" evidence="1">
    <location>
        <begin position="134"/>
        <end position="147"/>
    </location>
</feature>
<sequence>MKRKHDEPVGARKRRRVSSRYPMETASSLGGVAVFKDVWGALVKAGWTSKRQSSKCLDTRYKYIRPGGRHDGAEGVDYLLGELAVLRYIEDLRVSEVPAEDAAPGTSQEVVAGCGAGERGARGRGAGGRHGGRTARQGVEAKTSGVGDSVGVSEDVQINKVRVQSGQTAYLPLDLLLVKLFLTLCVLVVQVLKPKLVGLATTSAWAQVVRPTRQASLGMVCEGVVVRQEDAQINKVRVQPAQSAYLRSDLLMKLFLTLCELVVQVLNLTAVGCGTALAWTPVARLVRQALLQGVREGVAHEGAVQERVVQEGVARQEDVEDARL</sequence>
<dbReference type="Proteomes" id="UP000429607">
    <property type="component" value="Unassembled WGS sequence"/>
</dbReference>
<evidence type="ECO:0000313" key="2">
    <source>
        <dbReference type="EMBL" id="KAE8962756.1"/>
    </source>
</evidence>